<dbReference type="SUPFAM" id="SSF57802">
    <property type="entry name" value="Rubredoxin-like"/>
    <property type="match status" value="1"/>
</dbReference>
<dbReference type="Pfam" id="PF21349">
    <property type="entry name" value="RUBY_RBDX"/>
    <property type="match status" value="1"/>
</dbReference>
<sequence length="206" mass="22708">MGVIKMKQWVCSKCGYVYTGESAPAQCPVCHVPSSAFKEKALGGEKRVLTSITKLNIQYAHRFLGYIGEAQYLHGHTGTLTLEVEGEVNTSNGFVVACNSIKNHAWEYLVNFDHAIILQKEDPILPELLKVYEAQGIKGGSPWNTSTGRAFDTDLAKAYPECRLVVVKKVATVENLIEVFYTLLKDTLNIKKLTFTSGDNAASFSV</sequence>
<dbReference type="HOGENOM" id="CLU_1331448_0_0_12"/>
<dbReference type="UniPathway" id="UPA00391"/>
<dbReference type="SUPFAM" id="SSF55620">
    <property type="entry name" value="Tetrahydrobiopterin biosynthesis enzymes-like"/>
    <property type="match status" value="1"/>
</dbReference>
<evidence type="ECO:0000313" key="9">
    <source>
        <dbReference type="Proteomes" id="UP000009223"/>
    </source>
</evidence>
<gene>
    <name evidence="8" type="ordered locus">TREPR_3243</name>
</gene>
<accession>F5YKX2</accession>
<dbReference type="PROSITE" id="PS50903">
    <property type="entry name" value="RUBREDOXIN_LIKE"/>
    <property type="match status" value="1"/>
</dbReference>
<organism evidence="8 9">
    <name type="scientific">Treponema primitia (strain ATCC BAA-887 / DSM 12427 / ZAS-2)</name>
    <dbReference type="NCBI Taxonomy" id="545694"/>
    <lineage>
        <taxon>Bacteria</taxon>
        <taxon>Pseudomonadati</taxon>
        <taxon>Spirochaetota</taxon>
        <taxon>Spirochaetia</taxon>
        <taxon>Spirochaetales</taxon>
        <taxon>Treponemataceae</taxon>
        <taxon>Treponema</taxon>
    </lineage>
</organism>
<dbReference type="GO" id="GO:0005506">
    <property type="term" value="F:iron ion binding"/>
    <property type="evidence" value="ECO:0007669"/>
    <property type="project" value="InterPro"/>
</dbReference>
<dbReference type="STRING" id="545694.TREPR_3243"/>
<protein>
    <recommendedName>
        <fullName evidence="4">6-carboxy-5,6,7,8-tetrahydropterin synthase</fullName>
        <ecNumber evidence="3">4.1.2.50</ecNumber>
    </recommendedName>
    <alternativeName>
        <fullName evidence="5">Queuosine biosynthesis protein QueD</fullName>
    </alternativeName>
</protein>
<comment type="catalytic activity">
    <reaction evidence="6">
        <text>7,8-dihydroneopterin 3'-triphosphate + H2O = 6-carboxy-5,6,7,8-tetrahydropterin + triphosphate + acetaldehyde + 2 H(+)</text>
        <dbReference type="Rhea" id="RHEA:27966"/>
        <dbReference type="ChEBI" id="CHEBI:15343"/>
        <dbReference type="ChEBI" id="CHEBI:15377"/>
        <dbReference type="ChEBI" id="CHEBI:15378"/>
        <dbReference type="ChEBI" id="CHEBI:18036"/>
        <dbReference type="ChEBI" id="CHEBI:58462"/>
        <dbReference type="ChEBI" id="CHEBI:61032"/>
        <dbReference type="EC" id="4.1.2.50"/>
    </reaction>
</comment>
<evidence type="ECO:0000259" key="7">
    <source>
        <dbReference type="PROSITE" id="PS50903"/>
    </source>
</evidence>
<proteinExistence type="inferred from homology"/>
<evidence type="ECO:0000256" key="2">
    <source>
        <dbReference type="ARBA" id="ARBA00008900"/>
    </source>
</evidence>
<reference evidence="8 9" key="2">
    <citation type="journal article" date="2011" name="ISME J.">
        <title>RNA-seq reveals cooperative metabolic interactions between two termite-gut spirochete species in co-culture.</title>
        <authorList>
            <person name="Rosenthal A.Z."/>
            <person name="Matson E.G."/>
            <person name="Eldar A."/>
            <person name="Leadbetter J.R."/>
        </authorList>
    </citation>
    <scope>NUCLEOTIDE SEQUENCE [LARGE SCALE GENOMIC DNA]</scope>
    <source>
        <strain evidence="9">ATCC BAA-887 / DSM 12427 / ZAS-2</strain>
    </source>
</reference>
<dbReference type="GO" id="GO:0070497">
    <property type="term" value="F:6-carboxytetrahydropterin synthase activity"/>
    <property type="evidence" value="ECO:0007669"/>
    <property type="project" value="UniProtKB-EC"/>
</dbReference>
<dbReference type="Gene3D" id="2.20.28.10">
    <property type="match status" value="1"/>
</dbReference>
<dbReference type="InterPro" id="IPR038418">
    <property type="entry name" value="6-PTP_synth/QueD_sf"/>
</dbReference>
<comment type="similarity">
    <text evidence="2">Belongs to the PTPS family. QueD subfamily.</text>
</comment>
<dbReference type="EMBL" id="CP001843">
    <property type="protein sequence ID" value="AEF85802.1"/>
    <property type="molecule type" value="Genomic_DNA"/>
</dbReference>
<reference evidence="9" key="1">
    <citation type="submission" date="2009-12" db="EMBL/GenBank/DDBJ databases">
        <title>Complete sequence of Treponema primitia strain ZAS-2.</title>
        <authorList>
            <person name="Tetu S.G."/>
            <person name="Matson E."/>
            <person name="Ren Q."/>
            <person name="Seshadri R."/>
            <person name="Elbourne L."/>
            <person name="Hassan K.A."/>
            <person name="Durkin A."/>
            <person name="Radune D."/>
            <person name="Mohamoud Y."/>
            <person name="Shay R."/>
            <person name="Jin S."/>
            <person name="Zhang X."/>
            <person name="Lucey K."/>
            <person name="Ballor N.R."/>
            <person name="Ottesen E."/>
            <person name="Rosenthal R."/>
            <person name="Allen A."/>
            <person name="Leadbetter J.R."/>
            <person name="Paulsen I.T."/>
        </authorList>
    </citation>
    <scope>NUCLEOTIDE SEQUENCE [LARGE SCALE GENOMIC DNA]</scope>
    <source>
        <strain evidence="9">ATCC BAA-887 / DSM 12427 / ZAS-2</strain>
    </source>
</reference>
<dbReference type="InterPro" id="IPR048574">
    <property type="entry name" value="RUBY_RBDX"/>
</dbReference>
<dbReference type="Gene3D" id="3.30.479.10">
    <property type="entry name" value="6-pyruvoyl tetrahydropterin synthase/QueD"/>
    <property type="match status" value="1"/>
</dbReference>
<evidence type="ECO:0000256" key="1">
    <source>
        <dbReference type="ARBA" id="ARBA00005061"/>
    </source>
</evidence>
<feature type="domain" description="Rubredoxin-like" evidence="7">
    <location>
        <begin position="6"/>
        <end position="40"/>
    </location>
</feature>
<evidence type="ECO:0000313" key="8">
    <source>
        <dbReference type="EMBL" id="AEF85802.1"/>
    </source>
</evidence>
<dbReference type="KEGG" id="tpi:TREPR_3243"/>
<comment type="pathway">
    <text evidence="1">Purine metabolism; 7-cyano-7-deazaguanine biosynthesis.</text>
</comment>
<evidence type="ECO:0000256" key="5">
    <source>
        <dbReference type="ARBA" id="ARBA00031449"/>
    </source>
</evidence>
<dbReference type="InterPro" id="IPR024934">
    <property type="entry name" value="Rubredoxin-like_dom"/>
</dbReference>
<evidence type="ECO:0000256" key="6">
    <source>
        <dbReference type="ARBA" id="ARBA00048807"/>
    </source>
</evidence>
<dbReference type="eggNOG" id="COG1592">
    <property type="taxonomic scope" value="Bacteria"/>
</dbReference>
<keyword evidence="9" id="KW-1185">Reference proteome</keyword>
<name>F5YKX2_TREPZ</name>
<dbReference type="EC" id="4.1.2.50" evidence="3"/>
<evidence type="ECO:0000256" key="4">
    <source>
        <dbReference type="ARBA" id="ARBA00018141"/>
    </source>
</evidence>
<dbReference type="AlphaFoldDB" id="F5YKX2"/>
<evidence type="ECO:0000256" key="3">
    <source>
        <dbReference type="ARBA" id="ARBA00012982"/>
    </source>
</evidence>
<dbReference type="Proteomes" id="UP000009223">
    <property type="component" value="Chromosome"/>
</dbReference>
<dbReference type="CDD" id="cd00729">
    <property type="entry name" value="rubredoxin_SM"/>
    <property type="match status" value="1"/>
</dbReference>
<dbReference type="InterPro" id="IPR007115">
    <property type="entry name" value="6-PTP_synth/QueD"/>
</dbReference>
<dbReference type="Pfam" id="PF01242">
    <property type="entry name" value="PTPS"/>
    <property type="match status" value="1"/>
</dbReference>